<dbReference type="Proteomes" id="UP001218188">
    <property type="component" value="Unassembled WGS sequence"/>
</dbReference>
<feature type="region of interest" description="Disordered" evidence="1">
    <location>
        <begin position="119"/>
        <end position="152"/>
    </location>
</feature>
<sequence>MPDYRSSGCGGRERRTRCGNKIFLRDSIRSSPSVGVKGRGLGDRPRPSTNYGGWWTLPLRRPPPSPPSSSPVTAAVVTAAVVTATVVTADSVPSATAIMDTEPEDSEPYLNTSHSDTTIATTDTEAAGPTPPLPRRTSPHRAATTSSVAPKGSGRWWSSLPGMRYALLHISSTRRGDGMRGRPLVDVKGHILSVLIEDPLTAHLHWLHADPLGWNGRPLVNAKGRIFAVLAKDLSQLIRIGFTWIHWDGIQGWPLVDANRHIFAGSPVNLIPPPTPPPSPTHSTCSL</sequence>
<organism evidence="2 3">
    <name type="scientific">Mycena alexandri</name>
    <dbReference type="NCBI Taxonomy" id="1745969"/>
    <lineage>
        <taxon>Eukaryota</taxon>
        <taxon>Fungi</taxon>
        <taxon>Dikarya</taxon>
        <taxon>Basidiomycota</taxon>
        <taxon>Agaricomycotina</taxon>
        <taxon>Agaricomycetes</taxon>
        <taxon>Agaricomycetidae</taxon>
        <taxon>Agaricales</taxon>
        <taxon>Marasmiineae</taxon>
        <taxon>Mycenaceae</taxon>
        <taxon>Mycena</taxon>
    </lineage>
</organism>
<accession>A0AAD6SRF3</accession>
<proteinExistence type="predicted"/>
<name>A0AAD6SRF3_9AGAR</name>
<dbReference type="AlphaFoldDB" id="A0AAD6SRF3"/>
<gene>
    <name evidence="2" type="ORF">C8F04DRAFT_1261742</name>
</gene>
<comment type="caution">
    <text evidence="2">The sequence shown here is derived from an EMBL/GenBank/DDBJ whole genome shotgun (WGS) entry which is preliminary data.</text>
</comment>
<evidence type="ECO:0000256" key="1">
    <source>
        <dbReference type="SAM" id="MobiDB-lite"/>
    </source>
</evidence>
<dbReference type="EMBL" id="JARJCM010000071">
    <property type="protein sequence ID" value="KAJ7032659.1"/>
    <property type="molecule type" value="Genomic_DNA"/>
</dbReference>
<feature type="region of interest" description="Disordered" evidence="1">
    <location>
        <begin position="29"/>
        <end position="48"/>
    </location>
</feature>
<evidence type="ECO:0000313" key="3">
    <source>
        <dbReference type="Proteomes" id="UP001218188"/>
    </source>
</evidence>
<reference evidence="2" key="1">
    <citation type="submission" date="2023-03" db="EMBL/GenBank/DDBJ databases">
        <title>Massive genome expansion in bonnet fungi (Mycena s.s.) driven by repeated elements and novel gene families across ecological guilds.</title>
        <authorList>
            <consortium name="Lawrence Berkeley National Laboratory"/>
            <person name="Harder C.B."/>
            <person name="Miyauchi S."/>
            <person name="Viragh M."/>
            <person name="Kuo A."/>
            <person name="Thoen E."/>
            <person name="Andreopoulos B."/>
            <person name="Lu D."/>
            <person name="Skrede I."/>
            <person name="Drula E."/>
            <person name="Henrissat B."/>
            <person name="Morin E."/>
            <person name="Kohler A."/>
            <person name="Barry K."/>
            <person name="LaButti K."/>
            <person name="Morin E."/>
            <person name="Salamov A."/>
            <person name="Lipzen A."/>
            <person name="Mereny Z."/>
            <person name="Hegedus B."/>
            <person name="Baldrian P."/>
            <person name="Stursova M."/>
            <person name="Weitz H."/>
            <person name="Taylor A."/>
            <person name="Grigoriev I.V."/>
            <person name="Nagy L.G."/>
            <person name="Martin F."/>
            <person name="Kauserud H."/>
        </authorList>
    </citation>
    <scope>NUCLEOTIDE SEQUENCE</scope>
    <source>
        <strain evidence="2">CBHHK200</strain>
    </source>
</reference>
<evidence type="ECO:0000313" key="2">
    <source>
        <dbReference type="EMBL" id="KAJ7032659.1"/>
    </source>
</evidence>
<keyword evidence="3" id="KW-1185">Reference proteome</keyword>
<protein>
    <submittedName>
        <fullName evidence="2">Uncharacterized protein</fullName>
    </submittedName>
</protein>